<evidence type="ECO:0000256" key="8">
    <source>
        <dbReference type="ARBA" id="ARBA00023008"/>
    </source>
</evidence>
<keyword evidence="9" id="KW-1015">Disulfide bond</keyword>
<dbReference type="SMART" id="SM00103">
    <property type="entry name" value="ALBUMIN"/>
    <property type="match status" value="3"/>
</dbReference>
<evidence type="ECO:0000256" key="5">
    <source>
        <dbReference type="ARBA" id="ARBA00022723"/>
    </source>
</evidence>
<dbReference type="GO" id="GO:0072562">
    <property type="term" value="C:blood microparticle"/>
    <property type="evidence" value="ECO:0007669"/>
    <property type="project" value="TreeGrafter"/>
</dbReference>
<proteinExistence type="predicted"/>
<accession>A0A061IK08</accession>
<dbReference type="EMBL" id="KE665074">
    <property type="protein sequence ID" value="ERE89102.1"/>
    <property type="molecule type" value="Genomic_DNA"/>
</dbReference>
<dbReference type="GO" id="GO:0005737">
    <property type="term" value="C:cytoplasm"/>
    <property type="evidence" value="ECO:0007669"/>
    <property type="project" value="TreeGrafter"/>
</dbReference>
<dbReference type="InterPro" id="IPR020858">
    <property type="entry name" value="Serum_albumin-like"/>
</dbReference>
<evidence type="ECO:0000259" key="14">
    <source>
        <dbReference type="PROSITE" id="PS51438"/>
    </source>
</evidence>
<evidence type="ECO:0000256" key="11">
    <source>
        <dbReference type="ARBA" id="ARBA00039821"/>
    </source>
</evidence>
<feature type="domain" description="Albumin" evidence="14">
    <location>
        <begin position="40"/>
        <end position="291"/>
    </location>
</feature>
<dbReference type="GO" id="GO:0046872">
    <property type="term" value="F:metal ion binding"/>
    <property type="evidence" value="ECO:0007669"/>
    <property type="project" value="UniProtKB-KW"/>
</dbReference>
<dbReference type="PANTHER" id="PTHR11385:SF7">
    <property type="entry name" value="ALPHA-FETOPROTEIN"/>
    <property type="match status" value="1"/>
</dbReference>
<protein>
    <recommendedName>
        <fullName evidence="11">Alpha-fetoprotein</fullName>
    </recommendedName>
    <alternativeName>
        <fullName evidence="12">Alpha-1-fetoprotein</fullName>
    </alternativeName>
    <alternativeName>
        <fullName evidence="13">Alpha-fetoglobulin</fullName>
    </alternativeName>
</protein>
<evidence type="ECO:0000256" key="4">
    <source>
        <dbReference type="ARBA" id="ARBA00022641"/>
    </source>
</evidence>
<evidence type="ECO:0000256" key="1">
    <source>
        <dbReference type="ARBA" id="ARBA00004613"/>
    </source>
</evidence>
<dbReference type="FunFam" id="1.10.246.10:FF:000001">
    <property type="entry name" value="Serum albumin"/>
    <property type="match status" value="2"/>
</dbReference>
<dbReference type="Pfam" id="PF00273">
    <property type="entry name" value="Serum_albumin"/>
    <property type="match status" value="4"/>
</dbReference>
<dbReference type="AlphaFoldDB" id="A0A061IK08"/>
<dbReference type="CDD" id="cd00015">
    <property type="entry name" value="ALBUMIN"/>
    <property type="match status" value="3"/>
</dbReference>
<evidence type="ECO:0000256" key="9">
    <source>
        <dbReference type="ARBA" id="ARBA00023157"/>
    </source>
</evidence>
<feature type="domain" description="Albumin" evidence="14">
    <location>
        <begin position="292"/>
        <end position="505"/>
    </location>
</feature>
<evidence type="ECO:0000256" key="2">
    <source>
        <dbReference type="ARBA" id="ARBA00022525"/>
    </source>
</evidence>
<keyword evidence="10" id="KW-0325">Glycoprotein</keyword>
<keyword evidence="7" id="KW-0677">Repeat</keyword>
<evidence type="ECO:0000256" key="3">
    <source>
        <dbReference type="ARBA" id="ARBA00022553"/>
    </source>
</evidence>
<dbReference type="SUPFAM" id="SSF48552">
    <property type="entry name" value="Serum albumin-like"/>
    <property type="match status" value="4"/>
</dbReference>
<keyword evidence="2" id="KW-0964">Secreted</keyword>
<feature type="domain" description="Albumin" evidence="14">
    <location>
        <begin position="506"/>
        <end position="704"/>
    </location>
</feature>
<dbReference type="FunFam" id="1.10.246.10:FF:000002">
    <property type="entry name" value="Serum albumin"/>
    <property type="match status" value="1"/>
</dbReference>
<reference evidence="16" key="1">
    <citation type="journal article" date="2013" name="Nat. Biotechnol.">
        <title>Chinese hamster genome sequenced from sorted chromosomes.</title>
        <authorList>
            <person name="Brinkrolf K."/>
            <person name="Rupp O."/>
            <person name="Laux H."/>
            <person name="Kollin F."/>
            <person name="Ernst W."/>
            <person name="Linke B."/>
            <person name="Kofler R."/>
            <person name="Romand S."/>
            <person name="Hesse F."/>
            <person name="Budach W.E."/>
            <person name="Galosy S."/>
            <person name="Muller D."/>
            <person name="Noll T."/>
            <person name="Wienberg J."/>
            <person name="Jostock T."/>
            <person name="Leonard M."/>
            <person name="Grillari J."/>
            <person name="Tauch A."/>
            <person name="Goesmann A."/>
            <person name="Helk B."/>
            <person name="Mott J.E."/>
            <person name="Puhler A."/>
            <person name="Borth N."/>
        </authorList>
    </citation>
    <scope>NUCLEOTIDE SEQUENCE [LARGE SCALE GENOMIC DNA]</scope>
    <source>
        <strain evidence="16">17A/GY</strain>
    </source>
</reference>
<evidence type="ECO:0000256" key="6">
    <source>
        <dbReference type="ARBA" id="ARBA00022729"/>
    </source>
</evidence>
<dbReference type="InterPro" id="IPR000264">
    <property type="entry name" value="ALB/AFP/VDB"/>
</dbReference>
<organism evidence="15 16">
    <name type="scientific">Cricetulus griseus</name>
    <name type="common">Chinese hamster</name>
    <name type="synonym">Cricetulus barabensis griseus</name>
    <dbReference type="NCBI Taxonomy" id="10029"/>
    <lineage>
        <taxon>Eukaryota</taxon>
        <taxon>Metazoa</taxon>
        <taxon>Chordata</taxon>
        <taxon>Craniata</taxon>
        <taxon>Vertebrata</taxon>
        <taxon>Euteleostomi</taxon>
        <taxon>Mammalia</taxon>
        <taxon>Eutheria</taxon>
        <taxon>Euarchontoglires</taxon>
        <taxon>Glires</taxon>
        <taxon>Rodentia</taxon>
        <taxon>Myomorpha</taxon>
        <taxon>Muroidea</taxon>
        <taxon>Cricetidae</taxon>
        <taxon>Cricetinae</taxon>
        <taxon>Cricetulus</taxon>
    </lineage>
</organism>
<dbReference type="PROSITE" id="PS51438">
    <property type="entry name" value="ALBUMIN_2"/>
    <property type="match status" value="3"/>
</dbReference>
<evidence type="ECO:0000256" key="10">
    <source>
        <dbReference type="ARBA" id="ARBA00023180"/>
    </source>
</evidence>
<evidence type="ECO:0000313" key="15">
    <source>
        <dbReference type="EMBL" id="ERE89102.1"/>
    </source>
</evidence>
<keyword evidence="6" id="KW-0732">Signal</keyword>
<dbReference type="InterPro" id="IPR014760">
    <property type="entry name" value="Serum_albumin_N"/>
</dbReference>
<dbReference type="PANTHER" id="PTHR11385">
    <property type="entry name" value="SERUM ALBUMIN-RELATED"/>
    <property type="match status" value="1"/>
</dbReference>
<sequence length="712" mass="79945">MIAVRILLPPPPASALKQPAAMEWRAAVFFVFLLNIAESRMLHRHEFGIASTLDSSQCSTEKNMLGLATITFAQFVPGATLQEINKMTNDVLTAIKKPTSDEQHGGCLENQVLYRQPQPLHHNVYNCPVVSEKVLWDSSCGFGSYKLFLLFPNGNALLLVLSNLIRCANKDMSVFLDEICHEKELSEKHGYSNCCSQSGEARHQCLLAHKKTASASVLPFSFPEAAESCKAYKENREMFMNRVIYEVSRRYRFMYAPAILSLAAQYDKTVPVCCEAENMEECLQTKRASIAKELKEGSMLNEHVCAVLRKFGSRNLQAITLIKMSQKFPKANFTEIEKLVLDVAHIHEECCLGNAMECLQDGKLGQVKDMERSRSNHKAMKKSKEKIMSYICSQQDILSSKIAECCKLPTLELGYCIIHAENDDKPEGLSPSLDGVLGDRNYGQLSSEEKIMFMARFLYEYSRSHTKFAVSVILRVAKTYQEIMEKCSQSENSAVCQNNGEKELQKHIQESQALAKQSCALHQKLGDYYFQKVFLIAYTRKIPQLTSAELIDLTRKMVSIASTCCQLSEENWSACGEAAADLFIGHLCLRHEANPLNPGIGHCCNSSYSNRRPCITSLVMDESYVPPPFSADKFTLNKDLCQAQGQALQTMKQELLINLVKQKPDMTEEQHEAVTADFSGFLEKCCQDQEQEDCFAKEGPKLISRTRAALGV</sequence>
<dbReference type="Proteomes" id="UP000030759">
    <property type="component" value="Unassembled WGS sequence"/>
</dbReference>
<dbReference type="Gene3D" id="1.10.246.10">
    <property type="match status" value="6"/>
</dbReference>
<evidence type="ECO:0000256" key="7">
    <source>
        <dbReference type="ARBA" id="ARBA00022737"/>
    </source>
</evidence>
<dbReference type="FunFam" id="1.10.246.10:FF:000004">
    <property type="entry name" value="Serum albumin"/>
    <property type="match status" value="1"/>
</dbReference>
<dbReference type="PRINTS" id="PR00802">
    <property type="entry name" value="SERUMALBUMIN"/>
</dbReference>
<keyword evidence="8" id="KW-0186">Copper</keyword>
<keyword evidence="5" id="KW-0479">Metal-binding</keyword>
<keyword evidence="4" id="KW-0765">Sulfation</keyword>
<evidence type="ECO:0000313" key="16">
    <source>
        <dbReference type="Proteomes" id="UP000030759"/>
    </source>
</evidence>
<name>A0A061IK08_CRIGR</name>
<dbReference type="InterPro" id="IPR020857">
    <property type="entry name" value="Serum_albumin_CS"/>
</dbReference>
<keyword evidence="3" id="KW-0597">Phosphoprotein</keyword>
<evidence type="ECO:0000256" key="13">
    <source>
        <dbReference type="ARBA" id="ARBA00042101"/>
    </source>
</evidence>
<dbReference type="PROSITE" id="PS00212">
    <property type="entry name" value="ALBUMIN_1"/>
    <property type="match status" value="2"/>
</dbReference>
<gene>
    <name evidence="15" type="ORF">H671_1g2574</name>
</gene>
<evidence type="ECO:0000256" key="12">
    <source>
        <dbReference type="ARBA" id="ARBA00041316"/>
    </source>
</evidence>
<comment type="subcellular location">
    <subcellularLocation>
        <location evidence="1">Secreted</location>
    </subcellularLocation>
</comment>